<dbReference type="STRING" id="419479.SAMN04488563_0357"/>
<evidence type="ECO:0000313" key="4">
    <source>
        <dbReference type="Proteomes" id="UP000182977"/>
    </source>
</evidence>
<dbReference type="AlphaFoldDB" id="A0A1H2G8K0"/>
<accession>A0A1H2G8K0</accession>
<keyword evidence="4" id="KW-1185">Reference proteome</keyword>
<reference evidence="4" key="1">
    <citation type="submission" date="2016-10" db="EMBL/GenBank/DDBJ databases">
        <authorList>
            <person name="Varghese N."/>
            <person name="Submissions S."/>
        </authorList>
    </citation>
    <scope>NUCLEOTIDE SEQUENCE [LARGE SCALE GENOMIC DNA]</scope>
    <source>
        <strain evidence="4">DSM 45079</strain>
    </source>
</reference>
<keyword evidence="3" id="KW-0378">Hydrolase</keyword>
<dbReference type="SUPFAM" id="SSF53474">
    <property type="entry name" value="alpha/beta-Hydrolases"/>
    <property type="match status" value="1"/>
</dbReference>
<gene>
    <name evidence="3" type="ORF">SAMN04488563_0357</name>
</gene>
<dbReference type="EMBL" id="LT629791">
    <property type="protein sequence ID" value="SDU15927.1"/>
    <property type="molecule type" value="Genomic_DNA"/>
</dbReference>
<name>A0A1H2G8K0_9ACTN</name>
<evidence type="ECO:0000313" key="3">
    <source>
        <dbReference type="EMBL" id="SDU15927.1"/>
    </source>
</evidence>
<sequence length="257" mass="26593">MVAMPRAALPVLLLALCLTGCSSDEAGEPSEPGDGGSATSAAPSGPYQEIEFTGGDGEPRQGRVYGPDDAPVAVVLSHMGSDGDSQDDWAATAQALAERGHRVLTYQRLRPRYQIWQEIIGAVERLRDDGAERVVVAGASLGAMASLHVALQPEPATDGVVWIAGGLRSDGMVFDQATVAGLACPALLISGDQDSYGGTEATQQLHEWLPGSELLILPSARHGTDILAEGGAPAEQLETAVLDFIDEVAAAEAPAPC</sequence>
<keyword evidence="2" id="KW-0732">Signal</keyword>
<dbReference type="GO" id="GO:0016787">
    <property type="term" value="F:hydrolase activity"/>
    <property type="evidence" value="ECO:0007669"/>
    <property type="project" value="UniProtKB-KW"/>
</dbReference>
<proteinExistence type="predicted"/>
<dbReference type="Proteomes" id="UP000182977">
    <property type="component" value="Chromosome I"/>
</dbReference>
<feature type="region of interest" description="Disordered" evidence="1">
    <location>
        <begin position="25"/>
        <end position="63"/>
    </location>
</feature>
<feature type="chain" id="PRO_5009274636" evidence="2">
    <location>
        <begin position="27"/>
        <end position="257"/>
    </location>
</feature>
<evidence type="ECO:0000256" key="1">
    <source>
        <dbReference type="SAM" id="MobiDB-lite"/>
    </source>
</evidence>
<protein>
    <submittedName>
        <fullName evidence="3">Alpha/beta hydrolase family protein</fullName>
    </submittedName>
</protein>
<feature type="signal peptide" evidence="2">
    <location>
        <begin position="1"/>
        <end position="26"/>
    </location>
</feature>
<dbReference type="InterPro" id="IPR029058">
    <property type="entry name" value="AB_hydrolase_fold"/>
</dbReference>
<organism evidence="3 4">
    <name type="scientific">Jiangella alkaliphila</name>
    <dbReference type="NCBI Taxonomy" id="419479"/>
    <lineage>
        <taxon>Bacteria</taxon>
        <taxon>Bacillati</taxon>
        <taxon>Actinomycetota</taxon>
        <taxon>Actinomycetes</taxon>
        <taxon>Jiangellales</taxon>
        <taxon>Jiangellaceae</taxon>
        <taxon>Jiangella</taxon>
    </lineage>
</organism>
<evidence type="ECO:0000256" key="2">
    <source>
        <dbReference type="SAM" id="SignalP"/>
    </source>
</evidence>
<dbReference type="Gene3D" id="3.40.50.1820">
    <property type="entry name" value="alpha/beta hydrolase"/>
    <property type="match status" value="1"/>
</dbReference>